<feature type="repeat" description="WD" evidence="5">
    <location>
        <begin position="322"/>
        <end position="360"/>
    </location>
</feature>
<comment type="similarity">
    <text evidence="1">Belongs to the WD repeat CDC20/Fizzy family.</text>
</comment>
<accession>A0ABQ8UWY8</accession>
<keyword evidence="9" id="KW-1185">Reference proteome</keyword>
<dbReference type="InterPro" id="IPR019775">
    <property type="entry name" value="WD40_repeat_CS"/>
</dbReference>
<evidence type="ECO:0000313" key="9">
    <source>
        <dbReference type="Proteomes" id="UP001150217"/>
    </source>
</evidence>
<reference evidence="8" key="1">
    <citation type="submission" date="2022-08" db="EMBL/GenBank/DDBJ databases">
        <title>A Global Phylogenomic Analysis of the Shiitake Genus Lentinula.</title>
        <authorList>
            <consortium name="DOE Joint Genome Institute"/>
            <person name="Sierra-Patev S."/>
            <person name="Min B."/>
            <person name="Naranjo-Ortiz M."/>
            <person name="Looney B."/>
            <person name="Konkel Z."/>
            <person name="Slot J.C."/>
            <person name="Sakamoto Y."/>
            <person name="Steenwyk J.L."/>
            <person name="Rokas A."/>
            <person name="Carro J."/>
            <person name="Camarero S."/>
            <person name="Ferreira P."/>
            <person name="Molpeceres G."/>
            <person name="Ruiz-Duenas F.J."/>
            <person name="Serrano A."/>
            <person name="Henrissat B."/>
            <person name="Drula E."/>
            <person name="Hughes K.W."/>
            <person name="Mata J.L."/>
            <person name="Ishikawa N.K."/>
            <person name="Vargas-Isla R."/>
            <person name="Ushijima S."/>
            <person name="Smith C.A."/>
            <person name="Ahrendt S."/>
            <person name="Andreopoulos W."/>
            <person name="He G."/>
            <person name="Labutti K."/>
            <person name="Lipzen A."/>
            <person name="Ng V."/>
            <person name="Riley R."/>
            <person name="Sandor L."/>
            <person name="Barry K."/>
            <person name="Martinez A.T."/>
            <person name="Xiao Y."/>
            <person name="Gibbons J.G."/>
            <person name="Terashima K."/>
            <person name="Grigoriev I.V."/>
            <person name="Hibbett D.S."/>
        </authorList>
    </citation>
    <scope>NUCLEOTIDE SEQUENCE</scope>
    <source>
        <strain evidence="8">RHP3577 ss4</strain>
    </source>
</reference>
<dbReference type="PROSITE" id="PS00678">
    <property type="entry name" value="WD_REPEATS_1"/>
    <property type="match status" value="2"/>
</dbReference>
<dbReference type="PANTHER" id="PTHR19918">
    <property type="entry name" value="CELL DIVISION CYCLE 20 CDC20 FIZZY -RELATED"/>
    <property type="match status" value="1"/>
</dbReference>
<evidence type="ECO:0000256" key="1">
    <source>
        <dbReference type="ARBA" id="ARBA00006445"/>
    </source>
</evidence>
<keyword evidence="3" id="KW-0677">Repeat</keyword>
<evidence type="ECO:0000256" key="5">
    <source>
        <dbReference type="PROSITE-ProRule" id="PRU00221"/>
    </source>
</evidence>
<keyword evidence="4" id="KW-0131">Cell cycle</keyword>
<dbReference type="InterPro" id="IPR056150">
    <property type="entry name" value="WD40_CDC20-Fz"/>
</dbReference>
<evidence type="ECO:0000256" key="4">
    <source>
        <dbReference type="ARBA" id="ARBA00023306"/>
    </source>
</evidence>
<evidence type="ECO:0000256" key="6">
    <source>
        <dbReference type="SAM" id="MobiDB-lite"/>
    </source>
</evidence>
<name>A0ABQ8UWY8_9AGAR</name>
<dbReference type="Pfam" id="PF24807">
    <property type="entry name" value="WD40_CDC20-Fz"/>
    <property type="match status" value="1"/>
</dbReference>
<organism evidence="8 9">
    <name type="scientific">Lentinula lateritia</name>
    <dbReference type="NCBI Taxonomy" id="40482"/>
    <lineage>
        <taxon>Eukaryota</taxon>
        <taxon>Fungi</taxon>
        <taxon>Dikarya</taxon>
        <taxon>Basidiomycota</taxon>
        <taxon>Agaricomycotina</taxon>
        <taxon>Agaricomycetes</taxon>
        <taxon>Agaricomycetidae</taxon>
        <taxon>Agaricales</taxon>
        <taxon>Marasmiineae</taxon>
        <taxon>Omphalotaceae</taxon>
        <taxon>Lentinula</taxon>
    </lineage>
</organism>
<protein>
    <submittedName>
        <fullName evidence="8">WD40-repeat-containing domain protein</fullName>
    </submittedName>
</protein>
<dbReference type="InterPro" id="IPR036322">
    <property type="entry name" value="WD40_repeat_dom_sf"/>
</dbReference>
<feature type="region of interest" description="Disordered" evidence="6">
    <location>
        <begin position="19"/>
        <end position="39"/>
    </location>
</feature>
<proteinExistence type="inferred from homology"/>
<evidence type="ECO:0000256" key="2">
    <source>
        <dbReference type="ARBA" id="ARBA00022574"/>
    </source>
</evidence>
<keyword evidence="2 5" id="KW-0853">WD repeat</keyword>
<evidence type="ECO:0000256" key="3">
    <source>
        <dbReference type="ARBA" id="ARBA00022737"/>
    </source>
</evidence>
<comment type="caution">
    <text evidence="8">The sequence shown here is derived from an EMBL/GenBank/DDBJ whole genome shotgun (WGS) entry which is preliminary data.</text>
</comment>
<dbReference type="Proteomes" id="UP001150217">
    <property type="component" value="Unassembled WGS sequence"/>
</dbReference>
<dbReference type="SMART" id="SM00320">
    <property type="entry name" value="WD40"/>
    <property type="match status" value="5"/>
</dbReference>
<feature type="repeat" description="WD" evidence="5">
    <location>
        <begin position="488"/>
        <end position="521"/>
    </location>
</feature>
<dbReference type="Gene3D" id="2.130.10.10">
    <property type="entry name" value="YVTN repeat-like/Quinoprotein amine dehydrogenase"/>
    <property type="match status" value="1"/>
</dbReference>
<evidence type="ECO:0000313" key="8">
    <source>
        <dbReference type="EMBL" id="KAJ4464356.1"/>
    </source>
</evidence>
<evidence type="ECO:0000259" key="7">
    <source>
        <dbReference type="Pfam" id="PF24807"/>
    </source>
</evidence>
<dbReference type="SUPFAM" id="SSF50978">
    <property type="entry name" value="WD40 repeat-like"/>
    <property type="match status" value="1"/>
</dbReference>
<dbReference type="PROSITE" id="PS50294">
    <property type="entry name" value="WD_REPEATS_REGION"/>
    <property type="match status" value="2"/>
</dbReference>
<dbReference type="PROSITE" id="PS50082">
    <property type="entry name" value="WD_REPEATS_2"/>
    <property type="match status" value="2"/>
</dbReference>
<feature type="domain" description="CDC20/Fizzy WD40" evidence="7">
    <location>
        <begin position="190"/>
        <end position="519"/>
    </location>
</feature>
<dbReference type="PANTHER" id="PTHR19918:SF1">
    <property type="entry name" value="FIZZY-RELATED PROTEIN HOMOLOG"/>
    <property type="match status" value="1"/>
</dbReference>
<dbReference type="InterPro" id="IPR033010">
    <property type="entry name" value="Cdc20/Fizzy"/>
</dbReference>
<sequence>MSSFKNSRYGKRLRATYEEFENENSQPDRKRCRINLEPPTTISPSRRVRTLFKAVPNTRSLRVKHLKTRCSFEFGDRFVPCQENNIQISYNLGDEPRPCAPSASLDPVKDRANDLYKTVLRSELTSSPNTPRRVFAYHSSEKSLSESNSRLDDPTDKIYQLSPLQLQTWKLIAQARPRIRKVARTPYKSLDAPDISDDFHTNLLDWSPSGTLGVGLGFEIYLWRADTDEPTPLCTIPSEKDEYSALAWMQTSPIIALATYRGHLEVYDASTRQLVRRYRNAHGKKRIGTISWTSHVFSSGSGDLSINHWDFREPSAKPFKKSGGHKSEVCGVKWSTDGGVHASILASGGNDSKICIWDLRGSTRDPGLVAASNPAASSISSGGKQVTNGIPPLYEFKKHKAAVKGLAWNPHYSGILASGGGVRDRCIRIWNTTTGRMLNEVDTMSQVCNLIWSVTSHELVSTHGYANVTTPNQICVWKYPSMSRISCLNGHRARVQHVALNPNGDTIVTGSGDQSLHFWNIFPGKTSGVRGGDSVLNYGKLIR</sequence>
<dbReference type="EMBL" id="JANVFT010000142">
    <property type="protein sequence ID" value="KAJ4464356.1"/>
    <property type="molecule type" value="Genomic_DNA"/>
</dbReference>
<dbReference type="InterPro" id="IPR015943">
    <property type="entry name" value="WD40/YVTN_repeat-like_dom_sf"/>
</dbReference>
<dbReference type="InterPro" id="IPR001680">
    <property type="entry name" value="WD40_rpt"/>
</dbReference>
<gene>
    <name evidence="8" type="ORF">C8R41DRAFT_891735</name>
</gene>